<evidence type="ECO:0000313" key="2">
    <source>
        <dbReference type="Proteomes" id="UP000307968"/>
    </source>
</evidence>
<gene>
    <name evidence="1" type="ORF">NCTC12971_04347</name>
</gene>
<reference evidence="1 2" key="1">
    <citation type="submission" date="2019-05" db="EMBL/GenBank/DDBJ databases">
        <authorList>
            <consortium name="Pathogen Informatics"/>
        </authorList>
    </citation>
    <scope>NUCLEOTIDE SEQUENCE [LARGE SCALE GENOMIC DNA]</scope>
    <source>
        <strain evidence="1 2">NCTC12971</strain>
    </source>
</reference>
<protein>
    <submittedName>
        <fullName evidence="1">Uncharacterized protein</fullName>
    </submittedName>
</protein>
<accession>A0A4U9HP66</accession>
<sequence>MIATAAGLLNPVSVSADILKALSDRRSRRWTVNWTAW</sequence>
<dbReference type="EMBL" id="LR590463">
    <property type="protein sequence ID" value="VTP65964.1"/>
    <property type="molecule type" value="Genomic_DNA"/>
</dbReference>
<name>A0A4U9HP66_SERRU</name>
<dbReference type="AlphaFoldDB" id="A0A4U9HP66"/>
<proteinExistence type="predicted"/>
<organism evidence="1 2">
    <name type="scientific">Serratia rubidaea</name>
    <name type="common">Serratia marinorubra</name>
    <dbReference type="NCBI Taxonomy" id="61652"/>
    <lineage>
        <taxon>Bacteria</taxon>
        <taxon>Pseudomonadati</taxon>
        <taxon>Pseudomonadota</taxon>
        <taxon>Gammaproteobacteria</taxon>
        <taxon>Enterobacterales</taxon>
        <taxon>Yersiniaceae</taxon>
        <taxon>Serratia</taxon>
    </lineage>
</organism>
<dbReference type="Proteomes" id="UP000307968">
    <property type="component" value="Chromosome"/>
</dbReference>
<evidence type="ECO:0000313" key="1">
    <source>
        <dbReference type="EMBL" id="VTP65964.1"/>
    </source>
</evidence>